<gene>
    <name evidence="2" type="ORF">GCM10023318_34540</name>
</gene>
<dbReference type="EMBL" id="BAABJM010000002">
    <property type="protein sequence ID" value="GAA5056750.1"/>
    <property type="molecule type" value="Genomic_DNA"/>
</dbReference>
<organism evidence="2 3">
    <name type="scientific">Nocardia callitridis</name>
    <dbReference type="NCBI Taxonomy" id="648753"/>
    <lineage>
        <taxon>Bacteria</taxon>
        <taxon>Bacillati</taxon>
        <taxon>Actinomycetota</taxon>
        <taxon>Actinomycetes</taxon>
        <taxon>Mycobacteriales</taxon>
        <taxon>Nocardiaceae</taxon>
        <taxon>Nocardia</taxon>
    </lineage>
</organism>
<reference evidence="3" key="1">
    <citation type="journal article" date="2019" name="Int. J. Syst. Evol. Microbiol.">
        <title>The Global Catalogue of Microorganisms (GCM) 10K type strain sequencing project: providing services to taxonomists for standard genome sequencing and annotation.</title>
        <authorList>
            <consortium name="The Broad Institute Genomics Platform"/>
            <consortium name="The Broad Institute Genome Sequencing Center for Infectious Disease"/>
            <person name="Wu L."/>
            <person name="Ma J."/>
        </authorList>
    </citation>
    <scope>NUCLEOTIDE SEQUENCE [LARGE SCALE GENOMIC DNA]</scope>
    <source>
        <strain evidence="3">JCM 18298</strain>
    </source>
</reference>
<accession>A0ABP9KHI0</accession>
<protein>
    <submittedName>
        <fullName evidence="2">Uncharacterized protein</fullName>
    </submittedName>
</protein>
<feature type="region of interest" description="Disordered" evidence="1">
    <location>
        <begin position="158"/>
        <end position="179"/>
    </location>
</feature>
<evidence type="ECO:0000256" key="1">
    <source>
        <dbReference type="SAM" id="MobiDB-lite"/>
    </source>
</evidence>
<dbReference type="Proteomes" id="UP001500603">
    <property type="component" value="Unassembled WGS sequence"/>
</dbReference>
<keyword evidence="3" id="KW-1185">Reference proteome</keyword>
<comment type="caution">
    <text evidence="2">The sequence shown here is derived from an EMBL/GenBank/DDBJ whole genome shotgun (WGS) entry which is preliminary data.</text>
</comment>
<proteinExistence type="predicted"/>
<evidence type="ECO:0000313" key="2">
    <source>
        <dbReference type="EMBL" id="GAA5056750.1"/>
    </source>
</evidence>
<evidence type="ECO:0000313" key="3">
    <source>
        <dbReference type="Proteomes" id="UP001500603"/>
    </source>
</evidence>
<name>A0ABP9KHI0_9NOCA</name>
<sequence>MFQSCHSPHDVAYWYADRGFPVELTYGRALLQTSYNIGAVKMPREIATTIRRRIGADRQIPILAHTRNHRETIVLVGPSRARGGLLWLLDDFAKSEFDRHGICEAAAGTRVWLPMSDHTPGGWYWASPPTETATALPPRNRVLRTALEVIGEQSASAATAALKTGVPGSSTGELASGRR</sequence>